<dbReference type="AlphaFoldDB" id="A0A1I7UEU4"/>
<dbReference type="Proteomes" id="UP000095282">
    <property type="component" value="Unplaced"/>
</dbReference>
<reference evidence="2" key="1">
    <citation type="submission" date="2016-11" db="UniProtKB">
        <authorList>
            <consortium name="WormBaseParasite"/>
        </authorList>
    </citation>
    <scope>IDENTIFICATION</scope>
</reference>
<evidence type="ECO:0000313" key="1">
    <source>
        <dbReference type="Proteomes" id="UP000095282"/>
    </source>
</evidence>
<name>A0A1I7UEU4_9PELO</name>
<organism evidence="1 2">
    <name type="scientific">Caenorhabditis tropicalis</name>
    <dbReference type="NCBI Taxonomy" id="1561998"/>
    <lineage>
        <taxon>Eukaryota</taxon>
        <taxon>Metazoa</taxon>
        <taxon>Ecdysozoa</taxon>
        <taxon>Nematoda</taxon>
        <taxon>Chromadorea</taxon>
        <taxon>Rhabditida</taxon>
        <taxon>Rhabditina</taxon>
        <taxon>Rhabditomorpha</taxon>
        <taxon>Rhabditoidea</taxon>
        <taxon>Rhabditidae</taxon>
        <taxon>Peloderinae</taxon>
        <taxon>Caenorhabditis</taxon>
    </lineage>
</organism>
<dbReference type="STRING" id="1561998.A0A1I7UEU4"/>
<sequence length="173" mass="20460">MLWKTESIYNRILLNQEFVYSKLKATKEWIYSHYKRKGIHPDIQTLIFSSSLRRGTRITQVKRTWIPQKNRTPPRPRIIDFNARAIDDLIFVKIIFNIGNGSNFTNTHRQHVLISEDSVERDDQKKLFDWVFSRCQRHFIDQAAIIAVSNKTTLRINEMAFVAEADNLLLQPE</sequence>
<proteinExistence type="predicted"/>
<protein>
    <submittedName>
        <fullName evidence="2">AAA_12 domain-containing protein</fullName>
    </submittedName>
</protein>
<evidence type="ECO:0000313" key="2">
    <source>
        <dbReference type="WBParaSite" id="Csp11.Scaffold629.g8604.t1"/>
    </source>
</evidence>
<dbReference type="WBParaSite" id="Csp11.Scaffold629.g8604.t1">
    <property type="protein sequence ID" value="Csp11.Scaffold629.g8604.t1"/>
    <property type="gene ID" value="Csp11.Scaffold629.g8604"/>
</dbReference>
<keyword evidence="1" id="KW-1185">Reference proteome</keyword>
<accession>A0A1I7UEU4</accession>